<dbReference type="RefSeq" id="WP_051625242.1">
    <property type="nucleotide sequence ID" value="NZ_FMUR01000016.1"/>
</dbReference>
<name>A0A1G5FSZ7_9FIRM</name>
<dbReference type="InterPro" id="IPR010982">
    <property type="entry name" value="Lambda_DNA-bd_dom_sf"/>
</dbReference>
<evidence type="ECO:0000259" key="3">
    <source>
        <dbReference type="PROSITE" id="PS50943"/>
    </source>
</evidence>
<feature type="transmembrane region" description="Helical" evidence="2">
    <location>
        <begin position="123"/>
        <end position="147"/>
    </location>
</feature>
<proteinExistence type="predicted"/>
<gene>
    <name evidence="4" type="ORF">SAMN02910451_02544</name>
</gene>
<accession>A0A1G5FSZ7</accession>
<keyword evidence="5" id="KW-1185">Reference proteome</keyword>
<keyword evidence="2" id="KW-0812">Transmembrane</keyword>
<keyword evidence="1" id="KW-0238">DNA-binding</keyword>
<dbReference type="OrthoDB" id="2041363at2"/>
<feature type="transmembrane region" description="Helical" evidence="2">
    <location>
        <begin position="213"/>
        <end position="235"/>
    </location>
</feature>
<dbReference type="PANTHER" id="PTHR46558">
    <property type="entry name" value="TRACRIPTIONAL REGULATORY PROTEIN-RELATED-RELATED"/>
    <property type="match status" value="1"/>
</dbReference>
<dbReference type="PANTHER" id="PTHR46558:SF13">
    <property type="entry name" value="HTH-TYPE TRANSCRIPTIONAL REGULATOR IMMR"/>
    <property type="match status" value="1"/>
</dbReference>
<evidence type="ECO:0000313" key="5">
    <source>
        <dbReference type="Proteomes" id="UP000183047"/>
    </source>
</evidence>
<sequence>METRFFEVELEDFIEITDTENTLAGEFLKGVWQIYMVEFGEQLRKAREEKGMTQQTLAEKLFVTRPTVSRWECGERFPDLLTTKKIAEILGVSLDNLLSGKDISVEVERNPVVENKTAHNIIIALYAFVIFSCLIAIVSHISNYFLIYTKAVGFGGPVGAEAELIGYVSVAMMNFGTKQIIPMIKVVMQIVVFAFGLDKAIKGKLSPKMTGGIIVLYLALTSLINFAQVLATWIIEGILTGYAVAEMRYIIADFFIFLIPTISGAVLTYFLFIRGSNKKIVPTMIVFVSLLEVILNLSYTLYWIKYAIEETNSYYIEDRVVSNIDFGLRTGFTMNNILMLLIDVAVYGLIVFQTVALWKKRKKLESVINSEGEINKMVTE</sequence>
<protein>
    <submittedName>
        <fullName evidence="4">Helix-turn-helix domain-containing protein</fullName>
    </submittedName>
</protein>
<dbReference type="Proteomes" id="UP000183047">
    <property type="component" value="Unassembled WGS sequence"/>
</dbReference>
<organism evidence="4 5">
    <name type="scientific">Butyrivibrio hungatei</name>
    <dbReference type="NCBI Taxonomy" id="185008"/>
    <lineage>
        <taxon>Bacteria</taxon>
        <taxon>Bacillati</taxon>
        <taxon>Bacillota</taxon>
        <taxon>Clostridia</taxon>
        <taxon>Lachnospirales</taxon>
        <taxon>Lachnospiraceae</taxon>
        <taxon>Butyrivibrio</taxon>
    </lineage>
</organism>
<feature type="transmembrane region" description="Helical" evidence="2">
    <location>
        <begin position="284"/>
        <end position="304"/>
    </location>
</feature>
<dbReference type="SUPFAM" id="SSF47413">
    <property type="entry name" value="lambda repressor-like DNA-binding domains"/>
    <property type="match status" value="1"/>
</dbReference>
<dbReference type="PROSITE" id="PS50943">
    <property type="entry name" value="HTH_CROC1"/>
    <property type="match status" value="1"/>
</dbReference>
<dbReference type="AlphaFoldDB" id="A0A1G5FSZ7"/>
<feature type="transmembrane region" description="Helical" evidence="2">
    <location>
        <begin position="247"/>
        <end position="272"/>
    </location>
</feature>
<dbReference type="CDD" id="cd00093">
    <property type="entry name" value="HTH_XRE"/>
    <property type="match status" value="1"/>
</dbReference>
<evidence type="ECO:0000256" key="1">
    <source>
        <dbReference type="ARBA" id="ARBA00023125"/>
    </source>
</evidence>
<feature type="transmembrane region" description="Helical" evidence="2">
    <location>
        <begin position="180"/>
        <end position="201"/>
    </location>
</feature>
<dbReference type="GO" id="GO:0003677">
    <property type="term" value="F:DNA binding"/>
    <property type="evidence" value="ECO:0007669"/>
    <property type="project" value="UniProtKB-KW"/>
</dbReference>
<feature type="transmembrane region" description="Helical" evidence="2">
    <location>
        <begin position="337"/>
        <end position="358"/>
    </location>
</feature>
<dbReference type="Pfam" id="PF01381">
    <property type="entry name" value="HTH_3"/>
    <property type="match status" value="1"/>
</dbReference>
<dbReference type="Gene3D" id="1.10.260.40">
    <property type="entry name" value="lambda repressor-like DNA-binding domains"/>
    <property type="match status" value="1"/>
</dbReference>
<reference evidence="5" key="1">
    <citation type="submission" date="2016-10" db="EMBL/GenBank/DDBJ databases">
        <authorList>
            <person name="Varghese N."/>
            <person name="Submissions S."/>
        </authorList>
    </citation>
    <scope>NUCLEOTIDE SEQUENCE [LARGE SCALE GENOMIC DNA]</scope>
    <source>
        <strain evidence="5">XBD2006</strain>
    </source>
</reference>
<keyword evidence="2" id="KW-0472">Membrane</keyword>
<evidence type="ECO:0000313" key="4">
    <source>
        <dbReference type="EMBL" id="SCY42247.1"/>
    </source>
</evidence>
<dbReference type="InterPro" id="IPR001387">
    <property type="entry name" value="Cro/C1-type_HTH"/>
</dbReference>
<feature type="domain" description="HTH cro/C1-type" evidence="3">
    <location>
        <begin position="43"/>
        <end position="97"/>
    </location>
</feature>
<keyword evidence="2" id="KW-1133">Transmembrane helix</keyword>
<dbReference type="SMART" id="SM00530">
    <property type="entry name" value="HTH_XRE"/>
    <property type="match status" value="1"/>
</dbReference>
<dbReference type="EMBL" id="FMUR01000016">
    <property type="protein sequence ID" value="SCY42247.1"/>
    <property type="molecule type" value="Genomic_DNA"/>
</dbReference>
<evidence type="ECO:0000256" key="2">
    <source>
        <dbReference type="SAM" id="Phobius"/>
    </source>
</evidence>